<evidence type="ECO:0000313" key="1">
    <source>
        <dbReference type="EMBL" id="HJD32802.1"/>
    </source>
</evidence>
<organism evidence="1 2">
    <name type="scientific">Candidatus Eisenbergiella stercorigallinarum</name>
    <dbReference type="NCBI Taxonomy" id="2838557"/>
    <lineage>
        <taxon>Bacteria</taxon>
        <taxon>Bacillati</taxon>
        <taxon>Bacillota</taxon>
        <taxon>Clostridia</taxon>
        <taxon>Lachnospirales</taxon>
        <taxon>Lachnospiraceae</taxon>
        <taxon>Eisenbergiella</taxon>
    </lineage>
</organism>
<reference evidence="1" key="2">
    <citation type="submission" date="2021-04" db="EMBL/GenBank/DDBJ databases">
        <authorList>
            <person name="Gilroy R."/>
        </authorList>
    </citation>
    <scope>NUCLEOTIDE SEQUENCE</scope>
    <source>
        <strain evidence="1">ChiHjej8B7-25341</strain>
    </source>
</reference>
<protein>
    <submittedName>
        <fullName evidence="1">Uncharacterized protein</fullName>
    </submittedName>
</protein>
<reference evidence="1" key="1">
    <citation type="journal article" date="2021" name="PeerJ">
        <title>Extensive microbial diversity within the chicken gut microbiome revealed by metagenomics and culture.</title>
        <authorList>
            <person name="Gilroy R."/>
            <person name="Ravi A."/>
            <person name="Getino M."/>
            <person name="Pursley I."/>
            <person name="Horton D.L."/>
            <person name="Alikhan N.F."/>
            <person name="Baker D."/>
            <person name="Gharbi K."/>
            <person name="Hall N."/>
            <person name="Watson M."/>
            <person name="Adriaenssens E.M."/>
            <person name="Foster-Nyarko E."/>
            <person name="Jarju S."/>
            <person name="Secka A."/>
            <person name="Antonio M."/>
            <person name="Oren A."/>
            <person name="Chaudhuri R.R."/>
            <person name="La Ragione R."/>
            <person name="Hildebrand F."/>
            <person name="Pallen M.J."/>
        </authorList>
    </citation>
    <scope>NUCLEOTIDE SEQUENCE</scope>
    <source>
        <strain evidence="1">ChiHjej8B7-25341</strain>
    </source>
</reference>
<evidence type="ECO:0000313" key="2">
    <source>
        <dbReference type="Proteomes" id="UP000823851"/>
    </source>
</evidence>
<name>A0A9D2U106_9FIRM</name>
<dbReference type="AlphaFoldDB" id="A0A9D2U106"/>
<dbReference type="Proteomes" id="UP000823851">
    <property type="component" value="Unassembled WGS sequence"/>
</dbReference>
<accession>A0A9D2U106</accession>
<comment type="caution">
    <text evidence="1">The sequence shown here is derived from an EMBL/GenBank/DDBJ whole genome shotgun (WGS) entry which is preliminary data.</text>
</comment>
<sequence>MSNKKINVTRREFLNSYRNHYRLYCTTAAAESPKTRRLILFYAVECGLKSLIMKQTGNNTFQQLEQYCQTNPGKKITGHDIRAMIREVNPQDAFILRDIRLKNGGGSVPPNRYNELWRYGPEVEDSIQEEDAEKILVKIADWLK</sequence>
<feature type="non-terminal residue" evidence="1">
    <location>
        <position position="144"/>
    </location>
</feature>
<proteinExistence type="predicted"/>
<gene>
    <name evidence="1" type="ORF">H9912_12795</name>
</gene>
<dbReference type="EMBL" id="DWUW01000365">
    <property type="protein sequence ID" value="HJD32802.1"/>
    <property type="molecule type" value="Genomic_DNA"/>
</dbReference>